<dbReference type="Proteomes" id="UP000594638">
    <property type="component" value="Unassembled WGS sequence"/>
</dbReference>
<protein>
    <submittedName>
        <fullName evidence="2">Uncharacterized protein</fullName>
    </submittedName>
</protein>
<proteinExistence type="predicted"/>
<keyword evidence="3" id="KW-1185">Reference proteome</keyword>
<evidence type="ECO:0000256" key="1">
    <source>
        <dbReference type="SAM" id="MobiDB-lite"/>
    </source>
</evidence>
<organism evidence="2 3">
    <name type="scientific">Olea europaea subsp. europaea</name>
    <dbReference type="NCBI Taxonomy" id="158383"/>
    <lineage>
        <taxon>Eukaryota</taxon>
        <taxon>Viridiplantae</taxon>
        <taxon>Streptophyta</taxon>
        <taxon>Embryophyta</taxon>
        <taxon>Tracheophyta</taxon>
        <taxon>Spermatophyta</taxon>
        <taxon>Magnoliopsida</taxon>
        <taxon>eudicotyledons</taxon>
        <taxon>Gunneridae</taxon>
        <taxon>Pentapetalae</taxon>
        <taxon>asterids</taxon>
        <taxon>lamiids</taxon>
        <taxon>Lamiales</taxon>
        <taxon>Oleaceae</taxon>
        <taxon>Oleeae</taxon>
        <taxon>Olea</taxon>
    </lineage>
</organism>
<feature type="region of interest" description="Disordered" evidence="1">
    <location>
        <begin position="71"/>
        <end position="104"/>
    </location>
</feature>
<reference evidence="2 3" key="1">
    <citation type="submission" date="2019-12" db="EMBL/GenBank/DDBJ databases">
        <authorList>
            <person name="Alioto T."/>
            <person name="Alioto T."/>
            <person name="Gomez Garrido J."/>
        </authorList>
    </citation>
    <scope>NUCLEOTIDE SEQUENCE [LARGE SCALE GENOMIC DNA]</scope>
</reference>
<sequence length="220" mass="23838">MEVNLERNPGQISFSYGREFKTISKSAPLLPENKLNPAGRLSQLQPSPSYKFTSYVLPTPVETKDPVLKESNINTRGSQLSPPFSDGRSSKRFDPSVASNFSSSGSILSSGYPPFSGSLLRTPLSLPTSSPKLSSIVSPTFVSSPKISELHELSLLPAHLAYKIPSNRIAHSGPLVPKEASQTSKMTDDISSPPLTPISLPDHHPLHLDDILVSYTRGNF</sequence>
<dbReference type="EMBL" id="CACTIH010007633">
    <property type="protein sequence ID" value="CAA3016622.1"/>
    <property type="molecule type" value="Genomic_DNA"/>
</dbReference>
<dbReference type="Gramene" id="OE9A059199T1">
    <property type="protein sequence ID" value="OE9A059199C1"/>
    <property type="gene ID" value="OE9A059199"/>
</dbReference>
<gene>
    <name evidence="2" type="ORF">OLEA9_A059199</name>
</gene>
<dbReference type="PANTHER" id="PTHR34119:SF23">
    <property type="entry name" value="HYDROXYPROLINE-RICH GLYCOPROTEIN FAMILY PROTEIN"/>
    <property type="match status" value="1"/>
</dbReference>
<feature type="compositionally biased region" description="Polar residues" evidence="1">
    <location>
        <begin position="71"/>
        <end position="82"/>
    </location>
</feature>
<dbReference type="PANTHER" id="PTHR34119">
    <property type="entry name" value="HYDROXYPROLINE-RICH GLYCOPROTEIN-LIKE"/>
    <property type="match status" value="1"/>
</dbReference>
<name>A0A8S0UES5_OLEEU</name>
<comment type="caution">
    <text evidence="2">The sequence shown here is derived from an EMBL/GenBank/DDBJ whole genome shotgun (WGS) entry which is preliminary data.</text>
</comment>
<dbReference type="AlphaFoldDB" id="A0A8S0UES5"/>
<evidence type="ECO:0000313" key="3">
    <source>
        <dbReference type="Proteomes" id="UP000594638"/>
    </source>
</evidence>
<dbReference type="InterPro" id="IPR037488">
    <property type="entry name" value="At2g33490-like"/>
</dbReference>
<dbReference type="OrthoDB" id="1809328at2759"/>
<evidence type="ECO:0000313" key="2">
    <source>
        <dbReference type="EMBL" id="CAA3016622.1"/>
    </source>
</evidence>
<accession>A0A8S0UES5</accession>